<sequence length="69" mass="7654">MGHSLFVVVGVFAGGGGGIDGVFVEFEVIFLMKSEELNHSKNFKRKIEKGKMFSTKTLKIEPSFLSLKM</sequence>
<dbReference type="EMBL" id="JAEUBG010000626">
    <property type="protein sequence ID" value="KAH3687767.1"/>
    <property type="molecule type" value="Genomic_DNA"/>
</dbReference>
<dbReference type="Proteomes" id="UP000774326">
    <property type="component" value="Unassembled WGS sequence"/>
</dbReference>
<evidence type="ECO:0000256" key="1">
    <source>
        <dbReference type="SAM" id="Phobius"/>
    </source>
</evidence>
<organism evidence="2 3">
    <name type="scientific">Wickerhamomyces pijperi</name>
    <name type="common">Yeast</name>
    <name type="synonym">Pichia pijperi</name>
    <dbReference type="NCBI Taxonomy" id="599730"/>
    <lineage>
        <taxon>Eukaryota</taxon>
        <taxon>Fungi</taxon>
        <taxon>Dikarya</taxon>
        <taxon>Ascomycota</taxon>
        <taxon>Saccharomycotina</taxon>
        <taxon>Saccharomycetes</taxon>
        <taxon>Phaffomycetales</taxon>
        <taxon>Wickerhamomycetaceae</taxon>
        <taxon>Wickerhamomyces</taxon>
    </lineage>
</organism>
<evidence type="ECO:0000313" key="3">
    <source>
        <dbReference type="Proteomes" id="UP000774326"/>
    </source>
</evidence>
<reference evidence="2" key="2">
    <citation type="submission" date="2021-01" db="EMBL/GenBank/DDBJ databases">
        <authorList>
            <person name="Schikora-Tamarit M.A."/>
        </authorList>
    </citation>
    <scope>NUCLEOTIDE SEQUENCE</scope>
    <source>
        <strain evidence="2">CBS2887</strain>
    </source>
</reference>
<protein>
    <submittedName>
        <fullName evidence="2">Uncharacterized protein</fullName>
    </submittedName>
</protein>
<reference evidence="2" key="1">
    <citation type="journal article" date="2021" name="Open Biol.">
        <title>Shared evolutionary footprints suggest mitochondrial oxidative damage underlies multiple complex I losses in fungi.</title>
        <authorList>
            <person name="Schikora-Tamarit M.A."/>
            <person name="Marcet-Houben M."/>
            <person name="Nosek J."/>
            <person name="Gabaldon T."/>
        </authorList>
    </citation>
    <scope>NUCLEOTIDE SEQUENCE</scope>
    <source>
        <strain evidence="2">CBS2887</strain>
    </source>
</reference>
<comment type="caution">
    <text evidence="2">The sequence shown here is derived from an EMBL/GenBank/DDBJ whole genome shotgun (WGS) entry which is preliminary data.</text>
</comment>
<accession>A0A9P8QB39</accession>
<evidence type="ECO:0000313" key="2">
    <source>
        <dbReference type="EMBL" id="KAH3687767.1"/>
    </source>
</evidence>
<keyword evidence="1" id="KW-0812">Transmembrane</keyword>
<feature type="transmembrane region" description="Helical" evidence="1">
    <location>
        <begin position="6"/>
        <end position="31"/>
    </location>
</feature>
<name>A0A9P8QB39_WICPI</name>
<dbReference type="AlphaFoldDB" id="A0A9P8QB39"/>
<gene>
    <name evidence="2" type="ORF">WICPIJ_001251</name>
</gene>
<keyword evidence="1" id="KW-1133">Transmembrane helix</keyword>
<proteinExistence type="predicted"/>
<keyword evidence="3" id="KW-1185">Reference proteome</keyword>
<keyword evidence="1" id="KW-0472">Membrane</keyword>